<accession>A0AA40EY30</accession>
<feature type="region of interest" description="Disordered" evidence="1">
    <location>
        <begin position="1"/>
        <end position="96"/>
    </location>
</feature>
<feature type="region of interest" description="Disordered" evidence="1">
    <location>
        <begin position="151"/>
        <end position="226"/>
    </location>
</feature>
<feature type="compositionally biased region" description="Basic and acidic residues" evidence="1">
    <location>
        <begin position="39"/>
        <end position="48"/>
    </location>
</feature>
<dbReference type="Proteomes" id="UP001172159">
    <property type="component" value="Unassembled WGS sequence"/>
</dbReference>
<dbReference type="EMBL" id="JAUKTV010000001">
    <property type="protein sequence ID" value="KAK0747648.1"/>
    <property type="molecule type" value="Genomic_DNA"/>
</dbReference>
<proteinExistence type="predicted"/>
<feature type="compositionally biased region" description="Basic and acidic residues" evidence="1">
    <location>
        <begin position="194"/>
        <end position="212"/>
    </location>
</feature>
<feature type="compositionally biased region" description="Low complexity" evidence="1">
    <location>
        <begin position="1"/>
        <end position="10"/>
    </location>
</feature>
<gene>
    <name evidence="2" type="ORF">B0T21DRAFT_354803</name>
</gene>
<evidence type="ECO:0000256" key="1">
    <source>
        <dbReference type="SAM" id="MobiDB-lite"/>
    </source>
</evidence>
<organism evidence="2 3">
    <name type="scientific">Apiosordaria backusii</name>
    <dbReference type="NCBI Taxonomy" id="314023"/>
    <lineage>
        <taxon>Eukaryota</taxon>
        <taxon>Fungi</taxon>
        <taxon>Dikarya</taxon>
        <taxon>Ascomycota</taxon>
        <taxon>Pezizomycotina</taxon>
        <taxon>Sordariomycetes</taxon>
        <taxon>Sordariomycetidae</taxon>
        <taxon>Sordariales</taxon>
        <taxon>Lasiosphaeriaceae</taxon>
        <taxon>Apiosordaria</taxon>
    </lineage>
</organism>
<evidence type="ECO:0000313" key="2">
    <source>
        <dbReference type="EMBL" id="KAK0747648.1"/>
    </source>
</evidence>
<sequence length="226" mass="24179">MSEASSVYSSDFDDDDEKGLIKQQQQQQQQPSPATLAREAPDLRRLVLERSNTAISRKSVGGQQLPQLQQQQQQQQQQKVGFAMSYYGGPSIPPPPPKAVGTGAIKGINNNNDNINEQLTNNMTAVMTPTATTIVKTGGSKYKTTKQLMKGFQLGQPPPGKLSLFPKSSSSSSSSSDGTSSGGNSPVDNESDDGNEKGTPRRLESWLRRERGVVSPFAAAAPGGKK</sequence>
<reference evidence="2" key="1">
    <citation type="submission" date="2023-06" db="EMBL/GenBank/DDBJ databases">
        <title>Genome-scale phylogeny and comparative genomics of the fungal order Sordariales.</title>
        <authorList>
            <consortium name="Lawrence Berkeley National Laboratory"/>
            <person name="Hensen N."/>
            <person name="Bonometti L."/>
            <person name="Westerberg I."/>
            <person name="Brannstrom I.O."/>
            <person name="Guillou S."/>
            <person name="Cros-Aarteil S."/>
            <person name="Calhoun S."/>
            <person name="Haridas S."/>
            <person name="Kuo A."/>
            <person name="Mondo S."/>
            <person name="Pangilinan J."/>
            <person name="Riley R."/>
            <person name="Labutti K."/>
            <person name="Andreopoulos B."/>
            <person name="Lipzen A."/>
            <person name="Chen C."/>
            <person name="Yanf M."/>
            <person name="Daum C."/>
            <person name="Ng V."/>
            <person name="Clum A."/>
            <person name="Steindorff A."/>
            <person name="Ohm R."/>
            <person name="Martin F."/>
            <person name="Silar P."/>
            <person name="Natvig D."/>
            <person name="Lalanne C."/>
            <person name="Gautier V."/>
            <person name="Ament-Velasquez S.L."/>
            <person name="Kruys A."/>
            <person name="Hutchinson M.I."/>
            <person name="Powell A.J."/>
            <person name="Barry K."/>
            <person name="Miller A.N."/>
            <person name="Grigoriev I.V."/>
            <person name="Debuchy R."/>
            <person name="Gladieux P."/>
            <person name="Thoren M.H."/>
            <person name="Johannesson H."/>
        </authorList>
    </citation>
    <scope>NUCLEOTIDE SEQUENCE</scope>
    <source>
        <strain evidence="2">CBS 540.89</strain>
    </source>
</reference>
<evidence type="ECO:0000313" key="3">
    <source>
        <dbReference type="Proteomes" id="UP001172159"/>
    </source>
</evidence>
<comment type="caution">
    <text evidence="2">The sequence shown here is derived from an EMBL/GenBank/DDBJ whole genome shotgun (WGS) entry which is preliminary data.</text>
</comment>
<name>A0AA40EY30_9PEZI</name>
<protein>
    <submittedName>
        <fullName evidence="2">Uncharacterized protein</fullName>
    </submittedName>
</protein>
<keyword evidence="3" id="KW-1185">Reference proteome</keyword>
<feature type="compositionally biased region" description="Low complexity" evidence="1">
    <location>
        <begin position="63"/>
        <end position="78"/>
    </location>
</feature>
<feature type="compositionally biased region" description="Low complexity" evidence="1">
    <location>
        <begin position="168"/>
        <end position="185"/>
    </location>
</feature>
<dbReference type="AlphaFoldDB" id="A0AA40EY30"/>